<reference evidence="1" key="2">
    <citation type="submission" date="2020-11" db="EMBL/GenBank/DDBJ databases">
        <authorList>
            <person name="McCartney M.A."/>
            <person name="Auch B."/>
            <person name="Kono T."/>
            <person name="Mallez S."/>
            <person name="Becker A."/>
            <person name="Gohl D.M."/>
            <person name="Silverstein K.A.T."/>
            <person name="Koren S."/>
            <person name="Bechman K.B."/>
            <person name="Herman A."/>
            <person name="Abrahante J.E."/>
            <person name="Garbe J."/>
        </authorList>
    </citation>
    <scope>NUCLEOTIDE SEQUENCE</scope>
    <source>
        <strain evidence="1">Duluth1</strain>
        <tissue evidence="1">Whole animal</tissue>
    </source>
</reference>
<keyword evidence="2" id="KW-1185">Reference proteome</keyword>
<gene>
    <name evidence="1" type="ORF">DPMN_044029</name>
</gene>
<evidence type="ECO:0000313" key="2">
    <source>
        <dbReference type="Proteomes" id="UP000828390"/>
    </source>
</evidence>
<comment type="caution">
    <text evidence="1">The sequence shown here is derived from an EMBL/GenBank/DDBJ whole genome shotgun (WGS) entry which is preliminary data.</text>
</comment>
<protein>
    <submittedName>
        <fullName evidence="1">Uncharacterized protein</fullName>
    </submittedName>
</protein>
<organism evidence="1 2">
    <name type="scientific">Dreissena polymorpha</name>
    <name type="common">Zebra mussel</name>
    <name type="synonym">Mytilus polymorpha</name>
    <dbReference type="NCBI Taxonomy" id="45954"/>
    <lineage>
        <taxon>Eukaryota</taxon>
        <taxon>Metazoa</taxon>
        <taxon>Spiralia</taxon>
        <taxon>Lophotrochozoa</taxon>
        <taxon>Mollusca</taxon>
        <taxon>Bivalvia</taxon>
        <taxon>Autobranchia</taxon>
        <taxon>Heteroconchia</taxon>
        <taxon>Euheterodonta</taxon>
        <taxon>Imparidentia</taxon>
        <taxon>Neoheterodontei</taxon>
        <taxon>Myida</taxon>
        <taxon>Dreissenoidea</taxon>
        <taxon>Dreissenidae</taxon>
        <taxon>Dreissena</taxon>
    </lineage>
</organism>
<dbReference type="Proteomes" id="UP000828390">
    <property type="component" value="Unassembled WGS sequence"/>
</dbReference>
<dbReference type="EMBL" id="JAIWYP010000011">
    <property type="protein sequence ID" value="KAH3737436.1"/>
    <property type="molecule type" value="Genomic_DNA"/>
</dbReference>
<evidence type="ECO:0000313" key="1">
    <source>
        <dbReference type="EMBL" id="KAH3737436.1"/>
    </source>
</evidence>
<reference evidence="1" key="1">
    <citation type="journal article" date="2019" name="bioRxiv">
        <title>The Genome of the Zebra Mussel, Dreissena polymorpha: A Resource for Invasive Species Research.</title>
        <authorList>
            <person name="McCartney M.A."/>
            <person name="Auch B."/>
            <person name="Kono T."/>
            <person name="Mallez S."/>
            <person name="Zhang Y."/>
            <person name="Obille A."/>
            <person name="Becker A."/>
            <person name="Abrahante J.E."/>
            <person name="Garbe J."/>
            <person name="Badalamenti J.P."/>
            <person name="Herman A."/>
            <person name="Mangelson H."/>
            <person name="Liachko I."/>
            <person name="Sullivan S."/>
            <person name="Sone E.D."/>
            <person name="Koren S."/>
            <person name="Silverstein K.A.T."/>
            <person name="Beckman K.B."/>
            <person name="Gohl D.M."/>
        </authorList>
    </citation>
    <scope>NUCLEOTIDE SEQUENCE</scope>
    <source>
        <strain evidence="1">Duluth1</strain>
        <tissue evidence="1">Whole animal</tissue>
    </source>
</reference>
<dbReference type="AlphaFoldDB" id="A0A9D4D3V1"/>
<sequence length="109" mass="12405">MSMACRSGSTMLHDVRTADDEEAMTIFSENSQSIVVCQLSSDNHQKGYNGGYNRGVLCGCGGYNLFKKIYKKRGVGRGIMWVRGGYNRGYNMFKKWREGFFGQTDRQTY</sequence>
<accession>A0A9D4D3V1</accession>
<name>A0A9D4D3V1_DREPO</name>
<proteinExistence type="predicted"/>